<evidence type="ECO:0000256" key="4">
    <source>
        <dbReference type="ARBA" id="ARBA00022827"/>
    </source>
</evidence>
<dbReference type="EC" id="1.3.99.41" evidence="8"/>
<dbReference type="Proteomes" id="UP000001977">
    <property type="component" value="Chromosome"/>
</dbReference>
<dbReference type="KEGG" id="bav:BAV1367"/>
<comment type="catalytic activity">
    <reaction evidence="6">
        <text>3-(methylsulfanyl)propanoyl-CoA + oxidized [electron-transfer flavoprotein] + H(+) = 3-(methylsulfanyl)acryloyl-CoA + reduced [electron-transfer flavoprotein]</text>
        <dbReference type="Rhea" id="RHEA:52612"/>
        <dbReference type="Rhea" id="RHEA-COMP:10685"/>
        <dbReference type="Rhea" id="RHEA-COMP:10686"/>
        <dbReference type="ChEBI" id="CHEBI:15378"/>
        <dbReference type="ChEBI" id="CHEBI:57692"/>
        <dbReference type="ChEBI" id="CHEBI:58307"/>
        <dbReference type="ChEBI" id="CHEBI:82815"/>
        <dbReference type="ChEBI" id="CHEBI:84994"/>
        <dbReference type="EC" id="1.3.99.41"/>
    </reaction>
    <physiologicalReaction direction="left-to-right" evidence="6">
        <dbReference type="Rhea" id="RHEA:52613"/>
    </physiologicalReaction>
</comment>
<dbReference type="SUPFAM" id="SSF56645">
    <property type="entry name" value="Acyl-CoA dehydrogenase NM domain-like"/>
    <property type="match status" value="1"/>
</dbReference>
<dbReference type="GO" id="GO:0016627">
    <property type="term" value="F:oxidoreductase activity, acting on the CH-CH group of donors"/>
    <property type="evidence" value="ECO:0007669"/>
    <property type="project" value="InterPro"/>
</dbReference>
<dbReference type="InterPro" id="IPR009100">
    <property type="entry name" value="AcylCoA_DH/oxidase_NM_dom_sf"/>
</dbReference>
<dbReference type="Gene3D" id="2.40.110.10">
    <property type="entry name" value="Butyryl-CoA Dehydrogenase, subunit A, domain 2"/>
    <property type="match status" value="1"/>
</dbReference>
<evidence type="ECO:0000256" key="3">
    <source>
        <dbReference type="ARBA" id="ARBA00022630"/>
    </source>
</evidence>
<sequence length="606" mass="64931">MSYTTPLRDIRFALKELAGLEEILQLPGFEEVEPDLVDAILTENARFVQDVVAPLNVSGDRQPPVLKEGVVTTTPGYARAFAEYSTGGWQGLQHPVQWGGQGLPQLVAAPASENFQAASLAFSLCPMLTDGVIEALLMVGSPAQQKAYVPQLIGGRWTGTMNLTEPQAGSDLALLATRAVPQPDGSYRLTGQKIFITYGEHDLAENIIHLVLARLPDAPAGVKGISLFIVPKVLVNEDGSLGRRNDVWCASLEHKLGIHGSPTAVMLYGAGKGEVGEGAVGYLIGQANRGLEYMFIMMNAARFSVGQQGIALSERAYQKAQAYARERIQGRAIEGLAGPVSISHHPDVQRMLLTMRALTEAARAVSYVAAAAHDKGKHHPDAEVRARNQAFYEYLVPIVKGFSTESAVEVASLGVQVHGGVGFIEETGAAQHYRDARILPIYEGTTAIQANDFVGRKTLRDGGAVAHACIAAMRDTLRALEAEQADEASGEGLQRLREHFAEAIDAYEEAVVFVLQHAASEVRAVFFGSVPYLMLAGVTHGGWQMARAALASYRRIAEGSNDVFYRNKLGTALFYGAHILPRTRALGSAVRAGRVAELSAGLAGVA</sequence>
<comment type="similarity">
    <text evidence="2">Belongs to the acyl-CoA dehydrogenase family.</text>
</comment>
<dbReference type="FunFam" id="2.40.110.10:FF:000031">
    <property type="entry name" value="Acyl-CoA dehydrogenase, putative"/>
    <property type="match status" value="1"/>
</dbReference>
<dbReference type="InterPro" id="IPR036250">
    <property type="entry name" value="AcylCo_DH-like_C"/>
</dbReference>
<dbReference type="InterPro" id="IPR037069">
    <property type="entry name" value="AcylCoA_DH/ox_N_sf"/>
</dbReference>
<dbReference type="InterPro" id="IPR009075">
    <property type="entry name" value="AcylCo_DH/oxidase_C"/>
</dbReference>
<reference evidence="14 15" key="1">
    <citation type="journal article" date="2006" name="J. Bacteriol.">
        <title>Comparison of the genome sequence of the poultry pathogen Bordetella avium with those of B. bronchiseptica, B. pertussis, and B. parapertussis reveals extensive diversity in surface structures associated with host interaction.</title>
        <authorList>
            <person name="Sebaihia M."/>
            <person name="Preston A."/>
            <person name="Maskell D.J."/>
            <person name="Kuzmiak H."/>
            <person name="Connell T.D."/>
            <person name="King N.D."/>
            <person name="Orndorff P.E."/>
            <person name="Miyamoto D.M."/>
            <person name="Thomson N.R."/>
            <person name="Harris D."/>
            <person name="Goble A."/>
            <person name="Lord A."/>
            <person name="Murphy L."/>
            <person name="Quail M.A."/>
            <person name="Rutter S."/>
            <person name="Squares R."/>
            <person name="Squares S."/>
            <person name="Woodward J."/>
            <person name="Parkhill J."/>
            <person name="Temple L.M."/>
        </authorList>
    </citation>
    <scope>NUCLEOTIDE SEQUENCE [LARGE SCALE GENOMIC DNA]</scope>
    <source>
        <strain evidence="14 15">197N</strain>
    </source>
</reference>
<dbReference type="InterPro" id="IPR052166">
    <property type="entry name" value="Diverse_Acyl-CoA_DH"/>
</dbReference>
<gene>
    <name evidence="14" type="ordered locus">BAV1367</name>
</gene>
<dbReference type="EMBL" id="AM167904">
    <property type="protein sequence ID" value="CAJ48976.1"/>
    <property type="molecule type" value="Genomic_DNA"/>
</dbReference>
<dbReference type="PANTHER" id="PTHR42803">
    <property type="entry name" value="ACYL-COA DEHYDROGENASE"/>
    <property type="match status" value="1"/>
</dbReference>
<dbReference type="Pfam" id="PF02770">
    <property type="entry name" value="Acyl-CoA_dh_M"/>
    <property type="match status" value="1"/>
</dbReference>
<keyword evidence="15" id="KW-1185">Reference proteome</keyword>
<dbReference type="Pfam" id="PF00441">
    <property type="entry name" value="Acyl-CoA_dh_1"/>
    <property type="match status" value="1"/>
</dbReference>
<evidence type="ECO:0000256" key="2">
    <source>
        <dbReference type="ARBA" id="ARBA00009347"/>
    </source>
</evidence>
<evidence type="ECO:0000259" key="12">
    <source>
        <dbReference type="Pfam" id="PF02771"/>
    </source>
</evidence>
<feature type="domain" description="Acetyl-CoA dehydrogenase-like C-terminal" evidence="13">
    <location>
        <begin position="474"/>
        <end position="594"/>
    </location>
</feature>
<evidence type="ECO:0000259" key="13">
    <source>
        <dbReference type="Pfam" id="PF12806"/>
    </source>
</evidence>
<comment type="cofactor">
    <cofactor evidence="1">
        <name>FAD</name>
        <dbReference type="ChEBI" id="CHEBI:57692"/>
    </cofactor>
</comment>
<keyword evidence="3" id="KW-0285">Flavoprotein</keyword>
<dbReference type="GO" id="GO:0050660">
    <property type="term" value="F:flavin adenine dinucleotide binding"/>
    <property type="evidence" value="ECO:0007669"/>
    <property type="project" value="InterPro"/>
</dbReference>
<evidence type="ECO:0000313" key="15">
    <source>
        <dbReference type="Proteomes" id="UP000001977"/>
    </source>
</evidence>
<keyword evidence="5" id="KW-0560">Oxidoreductase</keyword>
<dbReference type="AlphaFoldDB" id="Q2L2Q8"/>
<accession>Q2L2Q8</accession>
<dbReference type="Pfam" id="PF12806">
    <property type="entry name" value="Acyl-CoA_dh_C"/>
    <property type="match status" value="1"/>
</dbReference>
<dbReference type="eggNOG" id="COG1960">
    <property type="taxonomic scope" value="Bacteria"/>
</dbReference>
<dbReference type="Pfam" id="PF02771">
    <property type="entry name" value="Acyl-CoA_dh_N"/>
    <property type="match status" value="1"/>
</dbReference>
<dbReference type="RefSeq" id="WP_012417048.1">
    <property type="nucleotide sequence ID" value="NC_010645.1"/>
</dbReference>
<feature type="domain" description="Acyl-CoA dehydrogenase/oxidase C-terminal" evidence="10">
    <location>
        <begin position="288"/>
        <end position="452"/>
    </location>
</feature>
<evidence type="ECO:0000313" key="14">
    <source>
        <dbReference type="EMBL" id="CAJ48976.1"/>
    </source>
</evidence>
<dbReference type="PANTHER" id="PTHR42803:SF1">
    <property type="entry name" value="BROAD-SPECIFICITY LINEAR ACYL-COA DEHYDROGENASE FADE5"/>
    <property type="match status" value="1"/>
</dbReference>
<evidence type="ECO:0000259" key="11">
    <source>
        <dbReference type="Pfam" id="PF02770"/>
    </source>
</evidence>
<feature type="domain" description="Acyl-CoA oxidase/dehydrogenase middle" evidence="11">
    <location>
        <begin position="161"/>
        <end position="263"/>
    </location>
</feature>
<evidence type="ECO:0000259" key="10">
    <source>
        <dbReference type="Pfam" id="PF00441"/>
    </source>
</evidence>
<dbReference type="InterPro" id="IPR013786">
    <property type="entry name" value="AcylCoA_DH/ox_N"/>
</dbReference>
<feature type="domain" description="Acyl-CoA dehydrogenase/oxidase N-terminal" evidence="12">
    <location>
        <begin position="80"/>
        <end position="155"/>
    </location>
</feature>
<dbReference type="STRING" id="360910.BAV1367"/>
<name>Q2L2Q8_BORA1</name>
<dbReference type="SUPFAM" id="SSF47203">
    <property type="entry name" value="Acyl-CoA dehydrogenase C-terminal domain-like"/>
    <property type="match status" value="1"/>
</dbReference>
<dbReference type="InterPro" id="IPR046373">
    <property type="entry name" value="Acyl-CoA_Oxase/DH_mid-dom_sf"/>
</dbReference>
<keyword evidence="4" id="KW-0274">FAD</keyword>
<organism evidence="14 15">
    <name type="scientific">Bordetella avium (strain 197N)</name>
    <dbReference type="NCBI Taxonomy" id="360910"/>
    <lineage>
        <taxon>Bacteria</taxon>
        <taxon>Pseudomonadati</taxon>
        <taxon>Pseudomonadota</taxon>
        <taxon>Betaproteobacteria</taxon>
        <taxon>Burkholderiales</taxon>
        <taxon>Alcaligenaceae</taxon>
        <taxon>Bordetella</taxon>
    </lineage>
</organism>
<evidence type="ECO:0000256" key="8">
    <source>
        <dbReference type="ARBA" id="ARBA00066694"/>
    </source>
</evidence>
<dbReference type="OrthoDB" id="9764895at2"/>
<dbReference type="Gene3D" id="1.10.540.10">
    <property type="entry name" value="Acyl-CoA dehydrogenase/oxidase, N-terminal domain"/>
    <property type="match status" value="1"/>
</dbReference>
<evidence type="ECO:0000256" key="1">
    <source>
        <dbReference type="ARBA" id="ARBA00001974"/>
    </source>
</evidence>
<comment type="function">
    <text evidence="7">Involved in the assimilation of dimethylsulphoniopropionate (DMSP), an important compound in the fixation of carbon in marine phytoplankton, by mediating the conversion of 3-(methylthio)propanoyl-CoA (MMPA-CoA) to 3-(methylthio)acryloyl-CoA (MTA-CoA).</text>
</comment>
<dbReference type="Gene3D" id="1.20.140.10">
    <property type="entry name" value="Butyryl-CoA Dehydrogenase, subunit A, domain 3"/>
    <property type="match status" value="1"/>
</dbReference>
<evidence type="ECO:0000256" key="7">
    <source>
        <dbReference type="ARBA" id="ARBA00058683"/>
    </source>
</evidence>
<evidence type="ECO:0000256" key="9">
    <source>
        <dbReference type="ARBA" id="ARBA00069043"/>
    </source>
</evidence>
<proteinExistence type="inferred from homology"/>
<dbReference type="InterPro" id="IPR025878">
    <property type="entry name" value="Acyl-CoA_dh-like_C_dom"/>
</dbReference>
<dbReference type="InterPro" id="IPR006091">
    <property type="entry name" value="Acyl-CoA_Oxase/DH_mid-dom"/>
</dbReference>
<dbReference type="HOGENOM" id="CLU_018204_12_2_4"/>
<protein>
    <recommendedName>
        <fullName evidence="9">3-methylmercaptopropionyl-CoA dehydrogenase</fullName>
        <ecNumber evidence="8">1.3.99.41</ecNumber>
    </recommendedName>
</protein>
<evidence type="ECO:0000256" key="6">
    <source>
        <dbReference type="ARBA" id="ARBA00051388"/>
    </source>
</evidence>
<evidence type="ECO:0000256" key="5">
    <source>
        <dbReference type="ARBA" id="ARBA00023002"/>
    </source>
</evidence>